<proteinExistence type="predicted"/>
<evidence type="ECO:0000313" key="2">
    <source>
        <dbReference type="EMBL" id="MBE3001893.1"/>
    </source>
</evidence>
<protein>
    <submittedName>
        <fullName evidence="2">Uncharacterized protein</fullName>
    </submittedName>
</protein>
<dbReference type="Proteomes" id="UP000806528">
    <property type="component" value="Unassembled WGS sequence"/>
</dbReference>
<name>A0ABR9PDJ5_9ACTN</name>
<keyword evidence="1" id="KW-0812">Transmembrane</keyword>
<sequence>MHPCPVCHDKDQSARVTALVRSGTSNTSGSGTTHHGGSFGYSGGNTAYFSGSTSHHYHESQGQTGLAQALTLQLEGRPSSAWIVVGGTALILLIMIMAGAHDMVMLVLLAGTALSVAVAAKDSQAGCGCLVVLFVVGLIWEIATGNDSQAVLIGILSVVTPILVLGCLVGGSMAWSNYNDGESDRQRRFRVWSELFYCGRDDLVFHPESGQHAPVGDMHGLIDRVEPPVVADD</sequence>
<gene>
    <name evidence="2" type="ORF">IDM40_24825</name>
</gene>
<organism evidence="2 3">
    <name type="scientific">Nocardiopsis coralli</name>
    <dbReference type="NCBI Taxonomy" id="2772213"/>
    <lineage>
        <taxon>Bacteria</taxon>
        <taxon>Bacillati</taxon>
        <taxon>Actinomycetota</taxon>
        <taxon>Actinomycetes</taxon>
        <taxon>Streptosporangiales</taxon>
        <taxon>Nocardiopsidaceae</taxon>
        <taxon>Nocardiopsis</taxon>
    </lineage>
</organism>
<feature type="transmembrane region" description="Helical" evidence="1">
    <location>
        <begin position="150"/>
        <end position="178"/>
    </location>
</feature>
<keyword evidence="1" id="KW-0472">Membrane</keyword>
<evidence type="ECO:0000256" key="1">
    <source>
        <dbReference type="SAM" id="Phobius"/>
    </source>
</evidence>
<keyword evidence="3" id="KW-1185">Reference proteome</keyword>
<evidence type="ECO:0000313" key="3">
    <source>
        <dbReference type="Proteomes" id="UP000806528"/>
    </source>
</evidence>
<comment type="caution">
    <text evidence="2">The sequence shown here is derived from an EMBL/GenBank/DDBJ whole genome shotgun (WGS) entry which is preliminary data.</text>
</comment>
<dbReference type="RefSeq" id="WP_193124483.1">
    <property type="nucleotide sequence ID" value="NZ_JADBGI010000030.1"/>
</dbReference>
<accession>A0ABR9PDJ5</accession>
<feature type="transmembrane region" description="Helical" evidence="1">
    <location>
        <begin position="103"/>
        <end position="120"/>
    </location>
</feature>
<feature type="transmembrane region" description="Helical" evidence="1">
    <location>
        <begin position="127"/>
        <end position="144"/>
    </location>
</feature>
<dbReference type="EMBL" id="JADBGI010000030">
    <property type="protein sequence ID" value="MBE3001893.1"/>
    <property type="molecule type" value="Genomic_DNA"/>
</dbReference>
<keyword evidence="1" id="KW-1133">Transmembrane helix</keyword>
<reference evidence="2 3" key="1">
    <citation type="submission" date="2020-09" db="EMBL/GenBank/DDBJ databases">
        <title>Diversity and distribution of actinomycetes associated with coral in the coast of Hainan.</title>
        <authorList>
            <person name="Li F."/>
        </authorList>
    </citation>
    <scope>NUCLEOTIDE SEQUENCE [LARGE SCALE GENOMIC DNA]</scope>
    <source>
        <strain evidence="2 3">HNM0947</strain>
    </source>
</reference>
<feature type="transmembrane region" description="Helical" evidence="1">
    <location>
        <begin position="80"/>
        <end position="97"/>
    </location>
</feature>